<dbReference type="Proteomes" id="UP001162802">
    <property type="component" value="Unassembled WGS sequence"/>
</dbReference>
<dbReference type="Gene3D" id="3.90.226.10">
    <property type="entry name" value="2-enoyl-CoA Hydratase, Chain A, domain 1"/>
    <property type="match status" value="1"/>
</dbReference>
<dbReference type="PANTHER" id="PTHR32060">
    <property type="entry name" value="TAIL-SPECIFIC PROTEASE"/>
    <property type="match status" value="1"/>
</dbReference>
<dbReference type="Pfam" id="PF22694">
    <property type="entry name" value="CtpB_N-like"/>
    <property type="match status" value="1"/>
</dbReference>
<organism evidence="9 10">
    <name type="scientific">Novosphingobium mangrovi</name>
    <name type="common">ex Hu et al. 2023</name>
    <dbReference type="NCBI Taxonomy" id="2930094"/>
    <lineage>
        <taxon>Bacteria</taxon>
        <taxon>Pseudomonadati</taxon>
        <taxon>Pseudomonadota</taxon>
        <taxon>Alphaproteobacteria</taxon>
        <taxon>Sphingomonadales</taxon>
        <taxon>Sphingomonadaceae</taxon>
        <taxon>Novosphingobium</taxon>
    </lineage>
</organism>
<dbReference type="InterPro" id="IPR005151">
    <property type="entry name" value="Tail-specific_protease"/>
</dbReference>
<dbReference type="InterPro" id="IPR036034">
    <property type="entry name" value="PDZ_sf"/>
</dbReference>
<protein>
    <submittedName>
        <fullName evidence="9">S41 family peptidase</fullName>
    </submittedName>
</protein>
<keyword evidence="2 5" id="KW-0645">Protease</keyword>
<evidence type="ECO:0000256" key="4">
    <source>
        <dbReference type="ARBA" id="ARBA00022825"/>
    </source>
</evidence>
<dbReference type="Pfam" id="PF17820">
    <property type="entry name" value="PDZ_6"/>
    <property type="match status" value="1"/>
</dbReference>
<keyword evidence="10" id="KW-1185">Reference proteome</keyword>
<evidence type="ECO:0000256" key="1">
    <source>
        <dbReference type="ARBA" id="ARBA00009179"/>
    </source>
</evidence>
<dbReference type="PANTHER" id="PTHR32060:SF30">
    <property type="entry name" value="CARBOXY-TERMINAL PROCESSING PROTEASE CTPA"/>
    <property type="match status" value="1"/>
</dbReference>
<dbReference type="Gene3D" id="3.30.750.44">
    <property type="match status" value="1"/>
</dbReference>
<name>A0ABT0AAW0_9SPHN</name>
<evidence type="ECO:0000313" key="10">
    <source>
        <dbReference type="Proteomes" id="UP001162802"/>
    </source>
</evidence>
<keyword evidence="3 5" id="KW-0378">Hydrolase</keyword>
<dbReference type="InterPro" id="IPR055210">
    <property type="entry name" value="CtpA/B_N"/>
</dbReference>
<dbReference type="InterPro" id="IPR041489">
    <property type="entry name" value="PDZ_6"/>
</dbReference>
<dbReference type="RefSeq" id="WP_243798355.1">
    <property type="nucleotide sequence ID" value="NZ_JALHAT010000006.1"/>
</dbReference>
<feature type="region of interest" description="Disordered" evidence="6">
    <location>
        <begin position="351"/>
        <end position="425"/>
    </location>
</feature>
<dbReference type="InterPro" id="IPR029045">
    <property type="entry name" value="ClpP/crotonase-like_dom_sf"/>
</dbReference>
<evidence type="ECO:0000256" key="5">
    <source>
        <dbReference type="RuleBase" id="RU004404"/>
    </source>
</evidence>
<evidence type="ECO:0000256" key="6">
    <source>
        <dbReference type="SAM" id="MobiDB-lite"/>
    </source>
</evidence>
<dbReference type="EMBL" id="JALHAT010000006">
    <property type="protein sequence ID" value="MCJ1960335.1"/>
    <property type="molecule type" value="Genomic_DNA"/>
</dbReference>
<feature type="region of interest" description="Disordered" evidence="6">
    <location>
        <begin position="440"/>
        <end position="473"/>
    </location>
</feature>
<proteinExistence type="inferred from homology"/>
<keyword evidence="4 5" id="KW-0720">Serine protease</keyword>
<feature type="compositionally biased region" description="Basic and acidic residues" evidence="6">
    <location>
        <begin position="372"/>
        <end position="409"/>
    </location>
</feature>
<keyword evidence="7" id="KW-0732">Signal</keyword>
<sequence>MKFAPLMRATLLVSAVAAVPVATSGLAALDSQVNPEFDKLFHIYALIKDNYVDQVDDDKLLKGAIDGMLASLDPHSNYLDGPSLQRLETMIDGNYSGLGLSVVEEDGAVKIISPFKGSPADKAGLKAGDYITHLDGVLYYERDLDEAVSKMRGPAGSSITLTVYRPGRDEPFDVTVTRGVIELEPVTWELKENVGYISVNEFSRDVGNDVAKGIADLKKQAATTGTGPLVGLVLDLRSNPGGSLDEAIALSDIFLEKGVIVSQRGRRASENQYYRAESMFKGDAVKGLPIAVLVDAGSASASEIVAGALQDQHRAVVMGERTFGKGSVQSFLPLDRESAIKLTTARYYTPSGHSVQEGGIEPDIEVPQLSDPDARRRAERAVRESDLRGHLINEAGLEDKDLESDKTTDPRFSATPEELEEQGIEDFQLHYAISTLQRTAGKPAALAAVAAKPVPTKTPEAAAKPAASKPKKN</sequence>
<dbReference type="NCBIfam" id="TIGR00225">
    <property type="entry name" value="prc"/>
    <property type="match status" value="1"/>
</dbReference>
<evidence type="ECO:0000256" key="7">
    <source>
        <dbReference type="SAM" id="SignalP"/>
    </source>
</evidence>
<dbReference type="SMART" id="SM00228">
    <property type="entry name" value="PDZ"/>
    <property type="match status" value="1"/>
</dbReference>
<evidence type="ECO:0000259" key="8">
    <source>
        <dbReference type="PROSITE" id="PS50106"/>
    </source>
</evidence>
<dbReference type="Pfam" id="PF03572">
    <property type="entry name" value="Peptidase_S41"/>
    <property type="match status" value="1"/>
</dbReference>
<feature type="signal peptide" evidence="7">
    <location>
        <begin position="1"/>
        <end position="27"/>
    </location>
</feature>
<evidence type="ECO:0000256" key="2">
    <source>
        <dbReference type="ARBA" id="ARBA00022670"/>
    </source>
</evidence>
<comment type="caution">
    <text evidence="9">The sequence shown here is derived from an EMBL/GenBank/DDBJ whole genome shotgun (WGS) entry which is preliminary data.</text>
</comment>
<evidence type="ECO:0000256" key="3">
    <source>
        <dbReference type="ARBA" id="ARBA00022801"/>
    </source>
</evidence>
<evidence type="ECO:0000313" key="9">
    <source>
        <dbReference type="EMBL" id="MCJ1960335.1"/>
    </source>
</evidence>
<accession>A0ABT0AAW0</accession>
<dbReference type="CDD" id="cd07560">
    <property type="entry name" value="Peptidase_S41_CPP"/>
    <property type="match status" value="1"/>
</dbReference>
<dbReference type="InterPro" id="IPR004447">
    <property type="entry name" value="Peptidase_S41A"/>
</dbReference>
<dbReference type="Gene3D" id="2.30.42.10">
    <property type="match status" value="1"/>
</dbReference>
<dbReference type="SUPFAM" id="SSF50156">
    <property type="entry name" value="PDZ domain-like"/>
    <property type="match status" value="1"/>
</dbReference>
<feature type="domain" description="PDZ" evidence="8">
    <location>
        <begin position="84"/>
        <end position="167"/>
    </location>
</feature>
<gene>
    <name evidence="9" type="ORF">MTR65_06570</name>
</gene>
<dbReference type="SMART" id="SM00245">
    <property type="entry name" value="TSPc"/>
    <property type="match status" value="1"/>
</dbReference>
<feature type="chain" id="PRO_5045247992" evidence="7">
    <location>
        <begin position="28"/>
        <end position="473"/>
    </location>
</feature>
<dbReference type="PROSITE" id="PS50106">
    <property type="entry name" value="PDZ"/>
    <property type="match status" value="1"/>
</dbReference>
<dbReference type="InterPro" id="IPR001478">
    <property type="entry name" value="PDZ"/>
</dbReference>
<reference evidence="9" key="1">
    <citation type="submission" date="2022-03" db="EMBL/GenBank/DDBJ databases">
        <title>Identification of a novel bacterium isolated from mangrove sediments.</title>
        <authorList>
            <person name="Pan X."/>
        </authorList>
    </citation>
    <scope>NUCLEOTIDE SEQUENCE</scope>
    <source>
        <strain evidence="9">B2637</strain>
    </source>
</reference>
<dbReference type="CDD" id="cd06782">
    <property type="entry name" value="cpPDZ_CPP-like"/>
    <property type="match status" value="1"/>
</dbReference>
<comment type="similarity">
    <text evidence="1 5">Belongs to the peptidase S41A family.</text>
</comment>
<dbReference type="SUPFAM" id="SSF52096">
    <property type="entry name" value="ClpP/crotonase"/>
    <property type="match status" value="1"/>
</dbReference>